<gene>
    <name evidence="1" type="ORF">PCON_04682</name>
</gene>
<evidence type="ECO:0000313" key="2">
    <source>
        <dbReference type="Proteomes" id="UP000018144"/>
    </source>
</evidence>
<sequence>MRPTVHGDAGSRLMYSIVHSRRCTLTRGFSKEFAPLTGASSKIGLVYEDVIFSG</sequence>
<protein>
    <submittedName>
        <fullName evidence="1">Uncharacterized protein</fullName>
    </submittedName>
</protein>
<name>U4L4X5_PYROM</name>
<reference evidence="1 2" key="1">
    <citation type="journal article" date="2013" name="PLoS Genet.">
        <title>The genome and development-dependent transcriptomes of Pyronema confluens: a window into fungal evolution.</title>
        <authorList>
            <person name="Traeger S."/>
            <person name="Altegoer F."/>
            <person name="Freitag M."/>
            <person name="Gabaldon T."/>
            <person name="Kempken F."/>
            <person name="Kumar A."/>
            <person name="Marcet-Houben M."/>
            <person name="Poggeler S."/>
            <person name="Stajich J.E."/>
            <person name="Nowrousian M."/>
        </authorList>
    </citation>
    <scope>NUCLEOTIDE SEQUENCE [LARGE SCALE GENOMIC DNA]</scope>
    <source>
        <strain evidence="2">CBS 100304</strain>
        <tissue evidence="1">Vegetative mycelium</tissue>
    </source>
</reference>
<organism evidence="1 2">
    <name type="scientific">Pyronema omphalodes (strain CBS 100304)</name>
    <name type="common">Pyronema confluens</name>
    <dbReference type="NCBI Taxonomy" id="1076935"/>
    <lineage>
        <taxon>Eukaryota</taxon>
        <taxon>Fungi</taxon>
        <taxon>Dikarya</taxon>
        <taxon>Ascomycota</taxon>
        <taxon>Pezizomycotina</taxon>
        <taxon>Pezizomycetes</taxon>
        <taxon>Pezizales</taxon>
        <taxon>Pyronemataceae</taxon>
        <taxon>Pyronema</taxon>
    </lineage>
</organism>
<dbReference type="Proteomes" id="UP000018144">
    <property type="component" value="Unassembled WGS sequence"/>
</dbReference>
<evidence type="ECO:0000313" key="1">
    <source>
        <dbReference type="EMBL" id="CCX05095.1"/>
    </source>
</evidence>
<dbReference type="AlphaFoldDB" id="U4L4X5"/>
<keyword evidence="2" id="KW-1185">Reference proteome</keyword>
<proteinExistence type="predicted"/>
<dbReference type="EMBL" id="HF935234">
    <property type="protein sequence ID" value="CCX05095.1"/>
    <property type="molecule type" value="Genomic_DNA"/>
</dbReference>
<accession>U4L4X5</accession>